<organism evidence="2 3">
    <name type="scientific">Taxus chinensis</name>
    <name type="common">Chinese yew</name>
    <name type="synonym">Taxus wallichiana var. chinensis</name>
    <dbReference type="NCBI Taxonomy" id="29808"/>
    <lineage>
        <taxon>Eukaryota</taxon>
        <taxon>Viridiplantae</taxon>
        <taxon>Streptophyta</taxon>
        <taxon>Embryophyta</taxon>
        <taxon>Tracheophyta</taxon>
        <taxon>Spermatophyta</taxon>
        <taxon>Pinopsida</taxon>
        <taxon>Pinidae</taxon>
        <taxon>Conifers II</taxon>
        <taxon>Cupressales</taxon>
        <taxon>Taxaceae</taxon>
        <taxon>Taxus</taxon>
    </lineage>
</organism>
<evidence type="ECO:0000313" key="3">
    <source>
        <dbReference type="Proteomes" id="UP000824469"/>
    </source>
</evidence>
<dbReference type="EMBL" id="JAHRHJ020000011">
    <property type="protein sequence ID" value="KAH9296595.1"/>
    <property type="molecule type" value="Genomic_DNA"/>
</dbReference>
<name>A0AA38CA89_TAXCH</name>
<accession>A0AA38CA89</accession>
<sequence length="76" mass="8520">GRRSLFIKDSANKLFTDSRNSELEGRKVWKVVGDLTARKEIPIIEFESEQPVIEDYNYSSSGSDSDNPIADLNSPS</sequence>
<evidence type="ECO:0000313" key="2">
    <source>
        <dbReference type="EMBL" id="KAH9296595.1"/>
    </source>
</evidence>
<feature type="non-terminal residue" evidence="2">
    <location>
        <position position="76"/>
    </location>
</feature>
<proteinExistence type="predicted"/>
<feature type="non-terminal residue" evidence="2">
    <location>
        <position position="1"/>
    </location>
</feature>
<evidence type="ECO:0000256" key="1">
    <source>
        <dbReference type="SAM" id="MobiDB-lite"/>
    </source>
</evidence>
<reference evidence="2 3" key="1">
    <citation type="journal article" date="2021" name="Nat. Plants">
        <title>The Taxus genome provides insights into paclitaxel biosynthesis.</title>
        <authorList>
            <person name="Xiong X."/>
            <person name="Gou J."/>
            <person name="Liao Q."/>
            <person name="Li Y."/>
            <person name="Zhou Q."/>
            <person name="Bi G."/>
            <person name="Li C."/>
            <person name="Du R."/>
            <person name="Wang X."/>
            <person name="Sun T."/>
            <person name="Guo L."/>
            <person name="Liang H."/>
            <person name="Lu P."/>
            <person name="Wu Y."/>
            <person name="Zhang Z."/>
            <person name="Ro D.K."/>
            <person name="Shang Y."/>
            <person name="Huang S."/>
            <person name="Yan J."/>
        </authorList>
    </citation>
    <scope>NUCLEOTIDE SEQUENCE [LARGE SCALE GENOMIC DNA]</scope>
    <source>
        <strain evidence="2">Ta-2019</strain>
    </source>
</reference>
<protein>
    <submittedName>
        <fullName evidence="2">Uncharacterized protein</fullName>
    </submittedName>
</protein>
<feature type="compositionally biased region" description="Low complexity" evidence="1">
    <location>
        <begin position="55"/>
        <end position="67"/>
    </location>
</feature>
<comment type="caution">
    <text evidence="2">The sequence shown here is derived from an EMBL/GenBank/DDBJ whole genome shotgun (WGS) entry which is preliminary data.</text>
</comment>
<feature type="region of interest" description="Disordered" evidence="1">
    <location>
        <begin position="55"/>
        <end position="76"/>
    </location>
</feature>
<dbReference type="AlphaFoldDB" id="A0AA38CA89"/>
<gene>
    <name evidence="2" type="ORF">KI387_040183</name>
</gene>
<keyword evidence="3" id="KW-1185">Reference proteome</keyword>
<dbReference type="Proteomes" id="UP000824469">
    <property type="component" value="Unassembled WGS sequence"/>
</dbReference>